<evidence type="ECO:0000313" key="1">
    <source>
        <dbReference type="EMBL" id="KJK42021.1"/>
    </source>
</evidence>
<protein>
    <submittedName>
        <fullName evidence="1">Uncharacterized protein</fullName>
    </submittedName>
</protein>
<accession>A0A0F0GHP5</accession>
<dbReference type="AlphaFoldDB" id="A0A0F0GHP5"/>
<keyword evidence="2" id="KW-1185">Reference proteome</keyword>
<dbReference type="Proteomes" id="UP000033393">
    <property type="component" value="Unassembled WGS sequence"/>
</dbReference>
<dbReference type="PATRIC" id="fig|68170.10.peg.543"/>
<gene>
    <name evidence="1" type="ORF">UK23_39200</name>
</gene>
<comment type="caution">
    <text evidence="1">The sequence shown here is derived from an EMBL/GenBank/DDBJ whole genome shotgun (WGS) entry which is preliminary data.</text>
</comment>
<dbReference type="EMBL" id="JYJG01000376">
    <property type="protein sequence ID" value="KJK42021.1"/>
    <property type="molecule type" value="Genomic_DNA"/>
</dbReference>
<proteinExistence type="predicted"/>
<evidence type="ECO:0000313" key="2">
    <source>
        <dbReference type="Proteomes" id="UP000033393"/>
    </source>
</evidence>
<reference evidence="1 2" key="1">
    <citation type="submission" date="2015-02" db="EMBL/GenBank/DDBJ databases">
        <authorList>
            <person name="Ju K.-S."/>
            <person name="Doroghazi J.R."/>
            <person name="Metcalf W."/>
        </authorList>
    </citation>
    <scope>NUCLEOTIDE SEQUENCE [LARGE SCALE GENOMIC DNA]</scope>
    <source>
        <strain evidence="1 2">NRRL B-16140</strain>
    </source>
</reference>
<sequence length="100" mass="10871">MRADVRSFSDKASLEFSLLDGDLVAPRYELTYSPQAPVVLSEVRLTPSVVAHIRGALDRPFVLSAGPEADGDQQRAGERWAVAGGREHDLVAVRGDVRRA</sequence>
<name>A0A0F0GHP5_LENAE</name>
<organism evidence="1 2">
    <name type="scientific">Lentzea aerocolonigenes</name>
    <name type="common">Lechevalieria aerocolonigenes</name>
    <name type="synonym">Saccharothrix aerocolonigenes</name>
    <dbReference type="NCBI Taxonomy" id="68170"/>
    <lineage>
        <taxon>Bacteria</taxon>
        <taxon>Bacillati</taxon>
        <taxon>Actinomycetota</taxon>
        <taxon>Actinomycetes</taxon>
        <taxon>Pseudonocardiales</taxon>
        <taxon>Pseudonocardiaceae</taxon>
        <taxon>Lentzea</taxon>
    </lineage>
</organism>